<dbReference type="AlphaFoldDB" id="J7S5V4"/>
<proteinExistence type="predicted"/>
<comment type="subcellular location">
    <subcellularLocation>
        <location evidence="1">Mitochondrion inner membrane</location>
    </subcellularLocation>
</comment>
<sequence>MLGALVNKPNRVPDVQRLVQSSHEPIYYRLARGKLYVRTYYAGFALGMAGTAYGIWSLIKGKPATE</sequence>
<evidence type="ECO:0000256" key="1">
    <source>
        <dbReference type="ARBA" id="ARBA00004273"/>
    </source>
</evidence>
<evidence type="ECO:0000256" key="4">
    <source>
        <dbReference type="ARBA" id="ARBA00023136"/>
    </source>
</evidence>
<keyword evidence="2" id="KW-0999">Mitochondrion inner membrane</keyword>
<dbReference type="RefSeq" id="XP_012177532.1">
    <property type="nucleotide sequence ID" value="XM_012322142.1"/>
</dbReference>
<dbReference type="Proteomes" id="UP000006352">
    <property type="component" value="Unassembled WGS sequence"/>
</dbReference>
<keyword evidence="5" id="KW-0812">Transmembrane</keyword>
<evidence type="ECO:0000256" key="3">
    <source>
        <dbReference type="ARBA" id="ARBA00023128"/>
    </source>
</evidence>
<keyword evidence="5" id="KW-1133">Transmembrane helix</keyword>
<dbReference type="STRING" id="599839.J7S5V4"/>
<keyword evidence="3" id="KW-0496">Mitochondrion</keyword>
<keyword evidence="4 5" id="KW-0472">Membrane</keyword>
<keyword evidence="7" id="KW-1185">Reference proteome</keyword>
<name>J7S5V4_9APHY</name>
<evidence type="ECO:0000256" key="2">
    <source>
        <dbReference type="ARBA" id="ARBA00022792"/>
    </source>
</evidence>
<dbReference type="InterPro" id="IPR039297">
    <property type="entry name" value="COX7a"/>
</dbReference>
<dbReference type="GeneID" id="24093160"/>
<reference evidence="6 7" key="1">
    <citation type="journal article" date="2012" name="Appl. Environ. Microbiol.">
        <title>Short-read sequencing for genomic analysis of the brown rot fungus Fibroporia radiculosa.</title>
        <authorList>
            <person name="Tang J.D."/>
            <person name="Perkins A.D."/>
            <person name="Sonstegard T.S."/>
            <person name="Schroeder S.G."/>
            <person name="Burgess S.C."/>
            <person name="Diehl S.V."/>
        </authorList>
    </citation>
    <scope>NUCLEOTIDE SEQUENCE [LARGE SCALE GENOMIC DNA]</scope>
    <source>
        <strain evidence="6 7">TFFH 294</strain>
    </source>
</reference>
<evidence type="ECO:0000256" key="5">
    <source>
        <dbReference type="SAM" id="Phobius"/>
    </source>
</evidence>
<evidence type="ECO:0000313" key="6">
    <source>
        <dbReference type="EMBL" id="CCL98249.1"/>
    </source>
</evidence>
<gene>
    <name evidence="6" type="ORF">FIBRA_00243</name>
</gene>
<organism evidence="6 7">
    <name type="scientific">Fibroporia radiculosa</name>
    <dbReference type="NCBI Taxonomy" id="599839"/>
    <lineage>
        <taxon>Eukaryota</taxon>
        <taxon>Fungi</taxon>
        <taxon>Dikarya</taxon>
        <taxon>Basidiomycota</taxon>
        <taxon>Agaricomycotina</taxon>
        <taxon>Agaricomycetes</taxon>
        <taxon>Polyporales</taxon>
        <taxon>Fibroporiaceae</taxon>
        <taxon>Fibroporia</taxon>
    </lineage>
</organism>
<dbReference type="GO" id="GO:0005743">
    <property type="term" value="C:mitochondrial inner membrane"/>
    <property type="evidence" value="ECO:0007669"/>
    <property type="project" value="UniProtKB-SubCell"/>
</dbReference>
<dbReference type="Pfam" id="PF02238">
    <property type="entry name" value="COX7a"/>
    <property type="match status" value="1"/>
</dbReference>
<dbReference type="OrthoDB" id="5511599at2759"/>
<protein>
    <submittedName>
        <fullName evidence="6">Uncharacterized protein</fullName>
    </submittedName>
</protein>
<dbReference type="EMBL" id="HE796873">
    <property type="protein sequence ID" value="CCL98249.1"/>
    <property type="molecule type" value="Genomic_DNA"/>
</dbReference>
<dbReference type="InParanoid" id="J7S5V4"/>
<evidence type="ECO:0000313" key="7">
    <source>
        <dbReference type="Proteomes" id="UP000006352"/>
    </source>
</evidence>
<accession>J7S5V4</accession>
<dbReference type="HOGENOM" id="CLU_169147_3_0_1"/>
<feature type="transmembrane region" description="Helical" evidence="5">
    <location>
        <begin position="39"/>
        <end position="59"/>
    </location>
</feature>